<evidence type="ECO:0000313" key="3">
    <source>
        <dbReference type="EMBL" id="MBB5080696.1"/>
    </source>
</evidence>
<dbReference type="Pfam" id="PF08666">
    <property type="entry name" value="SAF"/>
    <property type="match status" value="1"/>
</dbReference>
<dbReference type="EMBL" id="JACHIN010000009">
    <property type="protein sequence ID" value="MBB5080696.1"/>
    <property type="molecule type" value="Genomic_DNA"/>
</dbReference>
<organism evidence="3 4">
    <name type="scientific">Nonomuraea endophytica</name>
    <dbReference type="NCBI Taxonomy" id="714136"/>
    <lineage>
        <taxon>Bacteria</taxon>
        <taxon>Bacillati</taxon>
        <taxon>Actinomycetota</taxon>
        <taxon>Actinomycetes</taxon>
        <taxon>Streptosporangiales</taxon>
        <taxon>Streptosporangiaceae</taxon>
        <taxon>Nonomuraea</taxon>
    </lineage>
</organism>
<evidence type="ECO:0000259" key="2">
    <source>
        <dbReference type="SMART" id="SM00858"/>
    </source>
</evidence>
<dbReference type="SMART" id="SM00858">
    <property type="entry name" value="SAF"/>
    <property type="match status" value="1"/>
</dbReference>
<evidence type="ECO:0000256" key="1">
    <source>
        <dbReference type="SAM" id="SignalP"/>
    </source>
</evidence>
<comment type="caution">
    <text evidence="3">The sequence shown here is derived from an EMBL/GenBank/DDBJ whole genome shotgun (WGS) entry which is preliminary data.</text>
</comment>
<gene>
    <name evidence="3" type="ORF">HNR40_006185</name>
</gene>
<proteinExistence type="predicted"/>
<accession>A0A7W8EIM7</accession>
<feature type="chain" id="PRO_5039016840" evidence="1">
    <location>
        <begin position="21"/>
        <end position="180"/>
    </location>
</feature>
<keyword evidence="4" id="KW-1185">Reference proteome</keyword>
<name>A0A7W8EIM7_9ACTN</name>
<dbReference type="Proteomes" id="UP000568380">
    <property type="component" value="Unassembled WGS sequence"/>
</dbReference>
<keyword evidence="1" id="KW-0732">Signal</keyword>
<protein>
    <submittedName>
        <fullName evidence="3">Flp pilus assembly protein CpaB</fullName>
    </submittedName>
</protein>
<dbReference type="RefSeq" id="WP_184967415.1">
    <property type="nucleotide sequence ID" value="NZ_JACHIN010000009.1"/>
</dbReference>
<feature type="signal peptide" evidence="1">
    <location>
        <begin position="1"/>
        <end position="20"/>
    </location>
</feature>
<dbReference type="CDD" id="cd11614">
    <property type="entry name" value="SAF_CpaB_FlgA_like"/>
    <property type="match status" value="1"/>
</dbReference>
<dbReference type="AlphaFoldDB" id="A0A7W8EIM7"/>
<dbReference type="InterPro" id="IPR013974">
    <property type="entry name" value="SAF"/>
</dbReference>
<sequence>MRRRLIAAVLAATATLAALLAVLPEPGTPVVVAARDLSPGTLREGDLRLAPLNAPPDGALRAPPTGGVLAVPMRRGEPLTDVRLLHPVRLAPGLVAAPVRIADPDAAKLIKPGTTIGVLAAWEGQSAQLVADDVTVLSTPRTQDDQGALIVLATTTTQAAQLAAAQSGGRLSVILKPHPV</sequence>
<reference evidence="3 4" key="1">
    <citation type="submission" date="2020-08" db="EMBL/GenBank/DDBJ databases">
        <title>Genomic Encyclopedia of Type Strains, Phase IV (KMG-IV): sequencing the most valuable type-strain genomes for metagenomic binning, comparative biology and taxonomic classification.</title>
        <authorList>
            <person name="Goeker M."/>
        </authorList>
    </citation>
    <scope>NUCLEOTIDE SEQUENCE [LARGE SCALE GENOMIC DNA]</scope>
    <source>
        <strain evidence="3 4">DSM 45385</strain>
    </source>
</reference>
<feature type="domain" description="SAF" evidence="2">
    <location>
        <begin position="28"/>
        <end position="85"/>
    </location>
</feature>
<evidence type="ECO:0000313" key="4">
    <source>
        <dbReference type="Proteomes" id="UP000568380"/>
    </source>
</evidence>